<dbReference type="AlphaFoldDB" id="C5M0L2"/>
<dbReference type="RefSeq" id="XP_002764763.1">
    <property type="nucleotide sequence ID" value="XM_002764717.1"/>
</dbReference>
<evidence type="ECO:0000313" key="1">
    <source>
        <dbReference type="EMBL" id="EEQ97480.1"/>
    </source>
</evidence>
<feature type="non-terminal residue" evidence="1">
    <location>
        <position position="127"/>
    </location>
</feature>
<evidence type="ECO:0000313" key="2">
    <source>
        <dbReference type="Proteomes" id="UP000007800"/>
    </source>
</evidence>
<dbReference type="GeneID" id="9055040"/>
<dbReference type="OrthoDB" id="434521at2759"/>
<name>C5M0L2_PERM5</name>
<dbReference type="Proteomes" id="UP000007800">
    <property type="component" value="Unassembled WGS sequence"/>
</dbReference>
<evidence type="ECO:0008006" key="3">
    <source>
        <dbReference type="Google" id="ProtNLM"/>
    </source>
</evidence>
<accession>C5M0L2</accession>
<organism evidence="2">
    <name type="scientific">Perkinsus marinus (strain ATCC 50983 / TXsc)</name>
    <dbReference type="NCBI Taxonomy" id="423536"/>
    <lineage>
        <taxon>Eukaryota</taxon>
        <taxon>Sar</taxon>
        <taxon>Alveolata</taxon>
        <taxon>Perkinsozoa</taxon>
        <taxon>Perkinsea</taxon>
        <taxon>Perkinsida</taxon>
        <taxon>Perkinsidae</taxon>
        <taxon>Perkinsus</taxon>
    </lineage>
</organism>
<reference evidence="1 2" key="1">
    <citation type="submission" date="2008-07" db="EMBL/GenBank/DDBJ databases">
        <authorList>
            <person name="El-Sayed N."/>
            <person name="Caler E."/>
            <person name="Inman J."/>
            <person name="Amedeo P."/>
            <person name="Hass B."/>
            <person name="Wortman J."/>
        </authorList>
    </citation>
    <scope>NUCLEOTIDE SEQUENCE [LARGE SCALE GENOMIC DNA]</scope>
    <source>
        <strain evidence="2">ATCC 50983 / TXsc</strain>
    </source>
</reference>
<protein>
    <recommendedName>
        <fullName evidence="3">Reverse transcriptase domain-containing protein</fullName>
    </recommendedName>
</protein>
<dbReference type="EMBL" id="GG687155">
    <property type="protein sequence ID" value="EEQ97480.1"/>
    <property type="molecule type" value="Genomic_DNA"/>
</dbReference>
<dbReference type="InParanoid" id="C5M0L2"/>
<sequence length="127" mass="13841">MGLPQATIPGSCPFGATSSVTSFLRTGEFHCHVIRSLGLVNALSYLDDFFPIEVPQLSASALTLVEFVMELLTGARIKHKKDIPPSHDNVLLDLRVNLEHGQCIVSLTQDRRAKLICDLLDVKSGAL</sequence>
<gene>
    <name evidence="1" type="ORF">Pmar_PMAR009594</name>
</gene>
<proteinExistence type="predicted"/>
<keyword evidence="2" id="KW-1185">Reference proteome</keyword>